<dbReference type="Proteomes" id="UP000023435">
    <property type="component" value="Unassembled WGS sequence"/>
</dbReference>
<gene>
    <name evidence="1" type="ORF">AZ78_0461</name>
</gene>
<evidence type="ECO:0000313" key="1">
    <source>
        <dbReference type="EMBL" id="KWS02915.1"/>
    </source>
</evidence>
<reference evidence="1 2" key="1">
    <citation type="journal article" date="2014" name="Genome Announc.">
        <title>Draft Genome Sequence of Lysobacter capsici AZ78, a Bacterium Antagonistic to Plant-Pathogenic Oomycetes.</title>
        <authorList>
            <person name="Puopolo G."/>
            <person name="Sonego P."/>
            <person name="Engelen K."/>
            <person name="Pertot I."/>
        </authorList>
    </citation>
    <scope>NUCLEOTIDE SEQUENCE [LARGE SCALE GENOMIC DNA]</scope>
    <source>
        <strain evidence="1 2">AZ78</strain>
    </source>
</reference>
<name>A0A120AFE5_9GAMM</name>
<comment type="caution">
    <text evidence="1">The sequence shown here is derived from an EMBL/GenBank/DDBJ whole genome shotgun (WGS) entry which is preliminary data.</text>
</comment>
<accession>A0A120AFE5</accession>
<proteinExistence type="predicted"/>
<sequence>MSGCQSGNAQGEAKISSAGAADIEQQIAQVKTFKQSRARAGARNASVV</sequence>
<dbReference type="AlphaFoldDB" id="A0A120AFE5"/>
<dbReference type="EMBL" id="JAJA02000001">
    <property type="protein sequence ID" value="KWS02915.1"/>
    <property type="molecule type" value="Genomic_DNA"/>
</dbReference>
<organism evidence="1 2">
    <name type="scientific">Lysobacter capsici AZ78</name>
    <dbReference type="NCBI Taxonomy" id="1444315"/>
    <lineage>
        <taxon>Bacteria</taxon>
        <taxon>Pseudomonadati</taxon>
        <taxon>Pseudomonadota</taxon>
        <taxon>Gammaproteobacteria</taxon>
        <taxon>Lysobacterales</taxon>
        <taxon>Lysobacteraceae</taxon>
        <taxon>Lysobacter</taxon>
    </lineage>
</organism>
<evidence type="ECO:0000313" key="2">
    <source>
        <dbReference type="Proteomes" id="UP000023435"/>
    </source>
</evidence>
<keyword evidence="2" id="KW-1185">Reference proteome</keyword>
<protein>
    <submittedName>
        <fullName evidence="1">Uncharacterized protein</fullName>
    </submittedName>
</protein>